<sequence length="595" mass="65107">MKPLNRTLPLLLVLLLSACAVTRPPERTAAPAIPQAEATDNAPDDDGDGVEAAKAEAAAADAKLPKVELDSHILFGVLAGEIAAQRGAAGASAVTYLDLARQTRDPRLAQRAAEFALFSGQLKVASEALTLWVELDPDSDTAREQLLITLLRSGKLAESRPLVEELLKREPARAGAVFVQLARLTALQGDKQGAYQLIQQLAERYPDLPEARFAVLAVAAEVGNDTVVEQELDRLARIAPKWDLPVAWQTDRLRRSDLNAAISFLNKELDRRPEAGLELKMAYPRLLVGAKRFDEARRAFEALLRTQPKNAELLYGAGLLALQQRDLPVAKQHLEAALAEKHPESDFIRYTLGQLAEEQDNVASARRWYEAVGQGAQYLPAQGRLAELDAAAGNADAGIARLQKLEIGGAGRVQVVLAQSQIAREAKRYDLAHALLSQALQEAPGTPELLYERALVADLMGNVDGAESDLRAYLKEKPDDPQGLNALGYTLANRTTRYQEALGLIQKALQAEPDNPMVLDSMGWVLFKLGRLEPAREHLERAFAVSPDAEIAAHYGEVLWQLNRRDEARAVWQKATGSESSLEMLKNTVHRLEQP</sequence>
<evidence type="ECO:0000313" key="6">
    <source>
        <dbReference type="EMBL" id="SMF00850.1"/>
    </source>
</evidence>
<accession>A0A1Y6BCJ3</accession>
<evidence type="ECO:0000256" key="1">
    <source>
        <dbReference type="ARBA" id="ARBA00022737"/>
    </source>
</evidence>
<evidence type="ECO:0000256" key="4">
    <source>
        <dbReference type="SAM" id="MobiDB-lite"/>
    </source>
</evidence>
<dbReference type="PROSITE" id="PS51257">
    <property type="entry name" value="PROKAR_LIPOPROTEIN"/>
    <property type="match status" value="1"/>
</dbReference>
<keyword evidence="2 3" id="KW-0802">TPR repeat</keyword>
<proteinExistence type="predicted"/>
<dbReference type="InterPro" id="IPR051012">
    <property type="entry name" value="CellSynth/LPSAsmb/PSIAsmb"/>
</dbReference>
<dbReference type="InterPro" id="IPR019734">
    <property type="entry name" value="TPR_rpt"/>
</dbReference>
<dbReference type="RefSeq" id="WP_085275027.1">
    <property type="nucleotide sequence ID" value="NZ_FXAG01000003.1"/>
</dbReference>
<reference evidence="7" key="1">
    <citation type="submission" date="2017-04" db="EMBL/GenBank/DDBJ databases">
        <authorList>
            <person name="Varghese N."/>
            <person name="Submissions S."/>
        </authorList>
    </citation>
    <scope>NUCLEOTIDE SEQUENCE [LARGE SCALE GENOMIC DNA]</scope>
    <source>
        <strain evidence="7">DSM 22618</strain>
    </source>
</reference>
<dbReference type="PANTHER" id="PTHR45586:SF1">
    <property type="entry name" value="LIPOPOLYSACCHARIDE ASSEMBLY PROTEIN B"/>
    <property type="match status" value="1"/>
</dbReference>
<keyword evidence="7" id="KW-1185">Reference proteome</keyword>
<dbReference type="SMART" id="SM00028">
    <property type="entry name" value="TPR"/>
    <property type="match status" value="5"/>
</dbReference>
<feature type="region of interest" description="Disordered" evidence="4">
    <location>
        <begin position="27"/>
        <end position="50"/>
    </location>
</feature>
<feature type="repeat" description="TPR" evidence="3">
    <location>
        <begin position="516"/>
        <end position="549"/>
    </location>
</feature>
<evidence type="ECO:0000256" key="5">
    <source>
        <dbReference type="SAM" id="SignalP"/>
    </source>
</evidence>
<dbReference type="InterPro" id="IPR011990">
    <property type="entry name" value="TPR-like_helical_dom_sf"/>
</dbReference>
<dbReference type="Proteomes" id="UP000192920">
    <property type="component" value="Unassembled WGS sequence"/>
</dbReference>
<gene>
    <name evidence="6" type="ORF">SAMN02745746_00671</name>
</gene>
<name>A0A1Y6BCJ3_9NEIS</name>
<dbReference type="EMBL" id="FXAG01000003">
    <property type="protein sequence ID" value="SMF00850.1"/>
    <property type="molecule type" value="Genomic_DNA"/>
</dbReference>
<dbReference type="SUPFAM" id="SSF48452">
    <property type="entry name" value="TPR-like"/>
    <property type="match status" value="2"/>
</dbReference>
<evidence type="ECO:0000313" key="7">
    <source>
        <dbReference type="Proteomes" id="UP000192920"/>
    </source>
</evidence>
<dbReference type="AlphaFoldDB" id="A0A1Y6BCJ3"/>
<keyword evidence="5" id="KW-0732">Signal</keyword>
<protein>
    <submittedName>
        <fullName evidence="6">Tetratricopeptide repeat-containing protein</fullName>
    </submittedName>
</protein>
<dbReference type="STRING" id="1123014.SAMN02745746_00671"/>
<evidence type="ECO:0000256" key="3">
    <source>
        <dbReference type="PROSITE-ProRule" id="PRU00339"/>
    </source>
</evidence>
<dbReference type="Pfam" id="PF14559">
    <property type="entry name" value="TPR_19"/>
    <property type="match status" value="2"/>
</dbReference>
<dbReference type="PROSITE" id="PS50005">
    <property type="entry name" value="TPR"/>
    <property type="match status" value="1"/>
</dbReference>
<organism evidence="6 7">
    <name type="scientific">Pseudogulbenkiania subflava DSM 22618</name>
    <dbReference type="NCBI Taxonomy" id="1123014"/>
    <lineage>
        <taxon>Bacteria</taxon>
        <taxon>Pseudomonadati</taxon>
        <taxon>Pseudomonadota</taxon>
        <taxon>Betaproteobacteria</taxon>
        <taxon>Neisseriales</taxon>
        <taxon>Chromobacteriaceae</taxon>
        <taxon>Pseudogulbenkiania</taxon>
    </lineage>
</organism>
<keyword evidence="1" id="KW-0677">Repeat</keyword>
<dbReference type="PANTHER" id="PTHR45586">
    <property type="entry name" value="TPR REPEAT-CONTAINING PROTEIN PA4667"/>
    <property type="match status" value="1"/>
</dbReference>
<evidence type="ECO:0000256" key="2">
    <source>
        <dbReference type="ARBA" id="ARBA00022803"/>
    </source>
</evidence>
<dbReference type="Gene3D" id="1.25.40.10">
    <property type="entry name" value="Tetratricopeptide repeat domain"/>
    <property type="match status" value="3"/>
</dbReference>
<dbReference type="Pfam" id="PF13432">
    <property type="entry name" value="TPR_16"/>
    <property type="match status" value="2"/>
</dbReference>
<feature type="signal peptide" evidence="5">
    <location>
        <begin position="1"/>
        <end position="29"/>
    </location>
</feature>
<feature type="chain" id="PRO_5012057139" evidence="5">
    <location>
        <begin position="30"/>
        <end position="595"/>
    </location>
</feature>